<evidence type="ECO:0000256" key="6">
    <source>
        <dbReference type="ARBA" id="ARBA00022989"/>
    </source>
</evidence>
<dbReference type="GO" id="GO:0030148">
    <property type="term" value="P:sphingolipid biosynthetic process"/>
    <property type="evidence" value="ECO:0007669"/>
    <property type="project" value="TreeGrafter"/>
</dbReference>
<evidence type="ECO:0000256" key="5">
    <source>
        <dbReference type="ARBA" id="ARBA00022832"/>
    </source>
</evidence>
<dbReference type="GO" id="GO:0019367">
    <property type="term" value="P:fatty acid elongation, saturated fatty acid"/>
    <property type="evidence" value="ECO:0007669"/>
    <property type="project" value="TreeGrafter"/>
</dbReference>
<dbReference type="GO" id="GO:0009922">
    <property type="term" value="F:fatty acid elongase activity"/>
    <property type="evidence" value="ECO:0007669"/>
    <property type="project" value="UniProtKB-EC"/>
</dbReference>
<comment type="similarity">
    <text evidence="10">Belongs to the ELO family.</text>
</comment>
<dbReference type="PANTHER" id="PTHR11157:SF126">
    <property type="entry name" value="ELONGATION OF VERY LONG CHAIN FATTY ACIDS PROTEIN"/>
    <property type="match status" value="1"/>
</dbReference>
<dbReference type="GO" id="GO:0042761">
    <property type="term" value="P:very long-chain fatty acid biosynthetic process"/>
    <property type="evidence" value="ECO:0007669"/>
    <property type="project" value="TreeGrafter"/>
</dbReference>
<dbReference type="Proteomes" id="UP001142055">
    <property type="component" value="Chromosome 3"/>
</dbReference>
<feature type="transmembrane region" description="Helical" evidence="10">
    <location>
        <begin position="118"/>
        <end position="141"/>
    </location>
</feature>
<keyword evidence="9 10" id="KW-0275">Fatty acid biosynthesis</keyword>
<protein>
    <recommendedName>
        <fullName evidence="10">Elongation of very long chain fatty acids protein</fullName>
        <ecNumber evidence="10">2.3.1.199</ecNumber>
    </recommendedName>
    <alternativeName>
        <fullName evidence="10">Very-long-chain 3-oxoacyl-CoA synthase</fullName>
    </alternativeName>
</protein>
<gene>
    <name evidence="11" type="ORF">RDWZM_009496</name>
</gene>
<evidence type="ECO:0000313" key="11">
    <source>
        <dbReference type="EMBL" id="KAJ6218339.1"/>
    </source>
</evidence>
<evidence type="ECO:0000256" key="2">
    <source>
        <dbReference type="ARBA" id="ARBA00022516"/>
    </source>
</evidence>
<comment type="caution">
    <text evidence="11">The sequence shown here is derived from an EMBL/GenBank/DDBJ whole genome shotgun (WGS) entry which is preliminary data.</text>
</comment>
<dbReference type="EMBL" id="JAPWDV010000003">
    <property type="protein sequence ID" value="KAJ6218339.1"/>
    <property type="molecule type" value="Genomic_DNA"/>
</dbReference>
<dbReference type="InterPro" id="IPR002076">
    <property type="entry name" value="ELO_fam"/>
</dbReference>
<evidence type="ECO:0000256" key="7">
    <source>
        <dbReference type="ARBA" id="ARBA00023098"/>
    </source>
</evidence>
<evidence type="ECO:0000256" key="9">
    <source>
        <dbReference type="ARBA" id="ARBA00023160"/>
    </source>
</evidence>
<keyword evidence="2 10" id="KW-0444">Lipid biosynthesis</keyword>
<keyword evidence="3 10" id="KW-0808">Transferase</keyword>
<dbReference type="GO" id="GO:0005789">
    <property type="term" value="C:endoplasmic reticulum membrane"/>
    <property type="evidence" value="ECO:0007669"/>
    <property type="project" value="TreeGrafter"/>
</dbReference>
<reference evidence="11" key="1">
    <citation type="submission" date="2022-12" db="EMBL/GenBank/DDBJ databases">
        <title>Genome assemblies of Blomia tropicalis.</title>
        <authorList>
            <person name="Cui Y."/>
        </authorList>
    </citation>
    <scope>NUCLEOTIDE SEQUENCE</scope>
    <source>
        <tissue evidence="11">Adult mites</tissue>
    </source>
</reference>
<dbReference type="AlphaFoldDB" id="A0A9Q0M3I8"/>
<feature type="transmembrane region" description="Helical" evidence="10">
    <location>
        <begin position="77"/>
        <end position="98"/>
    </location>
</feature>
<dbReference type="GO" id="GO:0034626">
    <property type="term" value="P:fatty acid elongation, polyunsaturated fatty acid"/>
    <property type="evidence" value="ECO:0007669"/>
    <property type="project" value="TreeGrafter"/>
</dbReference>
<evidence type="ECO:0000256" key="1">
    <source>
        <dbReference type="ARBA" id="ARBA00004141"/>
    </source>
</evidence>
<dbReference type="EC" id="2.3.1.199" evidence="10"/>
<keyword evidence="4 10" id="KW-0812">Transmembrane</keyword>
<proteinExistence type="inferred from homology"/>
<keyword evidence="7 10" id="KW-0443">Lipid metabolism</keyword>
<evidence type="ECO:0000256" key="10">
    <source>
        <dbReference type="RuleBase" id="RU361115"/>
    </source>
</evidence>
<dbReference type="PANTHER" id="PTHR11157">
    <property type="entry name" value="FATTY ACID ACYL TRANSFERASE-RELATED"/>
    <property type="match status" value="1"/>
</dbReference>
<comment type="subcellular location">
    <subcellularLocation>
        <location evidence="1">Membrane</location>
        <topology evidence="1">Multi-pass membrane protein</topology>
    </subcellularLocation>
</comment>
<dbReference type="GO" id="GO:0034625">
    <property type="term" value="P:fatty acid elongation, monounsaturated fatty acid"/>
    <property type="evidence" value="ECO:0007669"/>
    <property type="project" value="TreeGrafter"/>
</dbReference>
<accession>A0A9Q0M3I8</accession>
<feature type="transmembrane region" description="Helical" evidence="10">
    <location>
        <begin position="212"/>
        <end position="230"/>
    </location>
</feature>
<evidence type="ECO:0000313" key="12">
    <source>
        <dbReference type="Proteomes" id="UP001142055"/>
    </source>
</evidence>
<keyword evidence="5 10" id="KW-0276">Fatty acid metabolism</keyword>
<organism evidence="11 12">
    <name type="scientific">Blomia tropicalis</name>
    <name type="common">Mite</name>
    <dbReference type="NCBI Taxonomy" id="40697"/>
    <lineage>
        <taxon>Eukaryota</taxon>
        <taxon>Metazoa</taxon>
        <taxon>Ecdysozoa</taxon>
        <taxon>Arthropoda</taxon>
        <taxon>Chelicerata</taxon>
        <taxon>Arachnida</taxon>
        <taxon>Acari</taxon>
        <taxon>Acariformes</taxon>
        <taxon>Sarcoptiformes</taxon>
        <taxon>Astigmata</taxon>
        <taxon>Glycyphagoidea</taxon>
        <taxon>Echimyopodidae</taxon>
        <taxon>Blomia</taxon>
    </lineage>
</organism>
<keyword evidence="12" id="KW-1185">Reference proteome</keyword>
<keyword evidence="8 10" id="KW-0472">Membrane</keyword>
<keyword evidence="6 10" id="KW-1133">Transmembrane helix</keyword>
<feature type="transmembrane region" description="Helical" evidence="10">
    <location>
        <begin position="242"/>
        <end position="262"/>
    </location>
</feature>
<evidence type="ECO:0000256" key="3">
    <source>
        <dbReference type="ARBA" id="ARBA00022679"/>
    </source>
</evidence>
<comment type="catalytic activity">
    <reaction evidence="10">
        <text>a very-long-chain acyl-CoA + malonyl-CoA + H(+) = a very-long-chain 3-oxoacyl-CoA + CO2 + CoA</text>
        <dbReference type="Rhea" id="RHEA:32727"/>
        <dbReference type="ChEBI" id="CHEBI:15378"/>
        <dbReference type="ChEBI" id="CHEBI:16526"/>
        <dbReference type="ChEBI" id="CHEBI:57287"/>
        <dbReference type="ChEBI" id="CHEBI:57384"/>
        <dbReference type="ChEBI" id="CHEBI:90725"/>
        <dbReference type="ChEBI" id="CHEBI:90736"/>
        <dbReference type="EC" id="2.3.1.199"/>
    </reaction>
</comment>
<dbReference type="OrthoDB" id="434092at2759"/>
<sequence length="270" mass="32716">MLDTILSLGQIDSKYWLEDYWNKNGDPRIADYFLMSSFRPIIWIQLIYSIFVLHVGPKMMENRKPFSLKWTMITYNILMSCLNAYFVIFAIVLHNFALDMFDVKFPSFTDRSAHTERIFRLHYLFTISKLFDLLDTIFFILRKKNSQVTVLHFYHHFSVPFQAWSYFRLCGNSAIVIPFGLLNSLVHTIMYAYYGMAAFGPHMRKYLWWKRYLTQLQIVQFVCICIYLIYFIAKQQGYPRYFFYNLLFQSILYIFLFGKYYFTTYRKIKQ</sequence>
<feature type="transmembrane region" description="Helical" evidence="10">
    <location>
        <begin position="37"/>
        <end position="56"/>
    </location>
</feature>
<name>A0A9Q0M3I8_BLOTA</name>
<dbReference type="Pfam" id="PF01151">
    <property type="entry name" value="ELO"/>
    <property type="match status" value="1"/>
</dbReference>
<dbReference type="OMA" id="PLTHICI"/>
<evidence type="ECO:0000256" key="8">
    <source>
        <dbReference type="ARBA" id="ARBA00023136"/>
    </source>
</evidence>
<evidence type="ECO:0000256" key="4">
    <source>
        <dbReference type="ARBA" id="ARBA00022692"/>
    </source>
</evidence>
<feature type="transmembrane region" description="Helical" evidence="10">
    <location>
        <begin position="173"/>
        <end position="200"/>
    </location>
</feature>